<dbReference type="RefSeq" id="WP_101714833.1">
    <property type="nucleotide sequence ID" value="NZ_CP026100.1"/>
</dbReference>
<dbReference type="AlphaFoldDB" id="A0A2N5CPJ9"/>
<sequence length="129" mass="13352">MPNIAAAPAAEIFREPQELLDDAIGVVVDLEDVAARRERLATYAQATRPVIVYRFVFPPGASVIGAAGAPRDAAAQLELLVGLTGGGLVKSHGGLAARIPKLLAARFEAMAGALIADWLVALDLGEDAP</sequence>
<evidence type="ECO:0000313" key="2">
    <source>
        <dbReference type="EMBL" id="PLR08879.1"/>
    </source>
</evidence>
<dbReference type="Proteomes" id="UP000281192">
    <property type="component" value="Chromosome"/>
</dbReference>
<accession>A0A2N5CPJ9</accession>
<dbReference type="EMBL" id="PJRQ01000041">
    <property type="protein sequence ID" value="PLR08879.1"/>
    <property type="molecule type" value="Genomic_DNA"/>
</dbReference>
<evidence type="ECO:0000313" key="4">
    <source>
        <dbReference type="Proteomes" id="UP000281192"/>
    </source>
</evidence>
<reference evidence="1 4" key="2">
    <citation type="submission" date="2018-01" db="EMBL/GenBank/DDBJ databases">
        <title>Complete genome sequence of Caulobacter flavus RHGG3.</title>
        <authorList>
            <person name="Yang E."/>
        </authorList>
    </citation>
    <scope>NUCLEOTIDE SEQUENCE [LARGE SCALE GENOMIC DNA]</scope>
    <source>
        <strain evidence="1 4">RHGG3</strain>
    </source>
</reference>
<reference evidence="2 3" key="1">
    <citation type="submission" date="2017-12" db="EMBL/GenBank/DDBJ databases">
        <title>The genome sequence of Caulobacter flavus CGMCC1 15093.</title>
        <authorList>
            <person name="Gao J."/>
            <person name="Mao X."/>
            <person name="Sun J."/>
        </authorList>
    </citation>
    <scope>NUCLEOTIDE SEQUENCE [LARGE SCALE GENOMIC DNA]</scope>
    <source>
        <strain evidence="2 3">CGMCC1 15093</strain>
    </source>
</reference>
<protein>
    <submittedName>
        <fullName evidence="2">Uncharacterized protein</fullName>
    </submittedName>
</protein>
<evidence type="ECO:0000313" key="1">
    <source>
        <dbReference type="EMBL" id="AYV49684.1"/>
    </source>
</evidence>
<dbReference type="Proteomes" id="UP000234483">
    <property type="component" value="Unassembled WGS sequence"/>
</dbReference>
<dbReference type="EMBL" id="CP026100">
    <property type="protein sequence ID" value="AYV49684.1"/>
    <property type="molecule type" value="Genomic_DNA"/>
</dbReference>
<organism evidence="2 3">
    <name type="scientific">Caulobacter flavus</name>
    <dbReference type="NCBI Taxonomy" id="1679497"/>
    <lineage>
        <taxon>Bacteria</taxon>
        <taxon>Pseudomonadati</taxon>
        <taxon>Pseudomonadota</taxon>
        <taxon>Alphaproteobacteria</taxon>
        <taxon>Caulobacterales</taxon>
        <taxon>Caulobacteraceae</taxon>
        <taxon>Caulobacter</taxon>
    </lineage>
</organism>
<gene>
    <name evidence="1" type="ORF">C1707_21080</name>
    <name evidence="2" type="ORF">CFHF_19985</name>
</gene>
<evidence type="ECO:0000313" key="3">
    <source>
        <dbReference type="Proteomes" id="UP000234483"/>
    </source>
</evidence>
<keyword evidence="4" id="KW-1185">Reference proteome</keyword>
<name>A0A2N5CPJ9_9CAUL</name>
<dbReference type="OrthoDB" id="7189960at2"/>
<dbReference type="KEGG" id="cfh:C1707_21080"/>
<proteinExistence type="predicted"/>